<evidence type="ECO:0000313" key="1">
    <source>
        <dbReference type="EMBL" id="KPW51550.1"/>
    </source>
</evidence>
<accession>A0A0N8QPW8</accession>
<reference evidence="1 2" key="1">
    <citation type="submission" date="2015-09" db="EMBL/GenBank/DDBJ databases">
        <title>Genome announcement of multiple Pseudomonas syringae strains.</title>
        <authorList>
            <person name="Thakur S."/>
            <person name="Wang P.W."/>
            <person name="Gong Y."/>
            <person name="Weir B.S."/>
            <person name="Guttman D.S."/>
        </authorList>
    </citation>
    <scope>NUCLEOTIDE SEQUENCE [LARGE SCALE GENOMIC DNA]</scope>
    <source>
        <strain evidence="1 2">ICMP4303</strain>
    </source>
</reference>
<sequence>MTGTFLKTSLCRAADEVARHHNFERSIESHYATLLKHYNKRPFFYKRALQFNRLLIAFSLLSHYFTSTTPLLSQVRDFCAERKLCSHNSIQSIFLSLRVLGFIDVAAHALDARLRVFKPTDKACKEVRAMIASVIDPLADMGADSDSVHTLSTLNDYDFLAIYFRGFSELQKNNVTIDIVFPECHWLIKKEAGHMLILAIYLDARSSDIDGSGFKSSSYLTLGKQLSVSKTHVMRLVQEGVERGYFKAHPKNNLEVLPAFETMVRRFMSLSFAVGLHCMNLN</sequence>
<comment type="caution">
    <text evidence="1">The sequence shown here is derived from an EMBL/GenBank/DDBJ whole genome shotgun (WGS) entry which is preliminary data.</text>
</comment>
<evidence type="ECO:0000313" key="2">
    <source>
        <dbReference type="Proteomes" id="UP000050425"/>
    </source>
</evidence>
<dbReference type="Proteomes" id="UP000050425">
    <property type="component" value="Unassembled WGS sequence"/>
</dbReference>
<dbReference type="EMBL" id="LJPT01000028">
    <property type="protein sequence ID" value="KPW51550.1"/>
    <property type="molecule type" value="Genomic_DNA"/>
</dbReference>
<organism evidence="1 2">
    <name type="scientific">Pseudomonas syringae pv. antirrhini</name>
    <dbReference type="NCBI Taxonomy" id="251702"/>
    <lineage>
        <taxon>Bacteria</taxon>
        <taxon>Pseudomonadati</taxon>
        <taxon>Pseudomonadota</taxon>
        <taxon>Gammaproteobacteria</taxon>
        <taxon>Pseudomonadales</taxon>
        <taxon>Pseudomonadaceae</taxon>
        <taxon>Pseudomonas</taxon>
    </lineage>
</organism>
<dbReference type="RefSeq" id="WP_057417851.1">
    <property type="nucleotide sequence ID" value="NZ_LJPT01000028.1"/>
</dbReference>
<dbReference type="AlphaFoldDB" id="A0A0N8QPW8"/>
<name>A0A0N8QPW8_9PSED</name>
<protein>
    <submittedName>
        <fullName evidence="1">Uncharacterized protein</fullName>
    </submittedName>
</protein>
<dbReference type="PATRIC" id="fig|251702.3.peg.3586"/>
<proteinExistence type="predicted"/>
<gene>
    <name evidence="1" type="ORF">ALO88_02692</name>
</gene>